<dbReference type="GO" id="GO:0004364">
    <property type="term" value="F:glutathione transferase activity"/>
    <property type="evidence" value="ECO:0007669"/>
    <property type="project" value="UniProtKB-UniRule"/>
</dbReference>
<accession>A0AAV5KCP6</accession>
<dbReference type="GO" id="GO:0006749">
    <property type="term" value="P:glutathione metabolic process"/>
    <property type="evidence" value="ECO:0007669"/>
    <property type="project" value="InterPro"/>
</dbReference>
<organism evidence="10 11">
    <name type="scientific">Rubroshorea leprosula</name>
    <dbReference type="NCBI Taxonomy" id="152421"/>
    <lineage>
        <taxon>Eukaryota</taxon>
        <taxon>Viridiplantae</taxon>
        <taxon>Streptophyta</taxon>
        <taxon>Embryophyta</taxon>
        <taxon>Tracheophyta</taxon>
        <taxon>Spermatophyta</taxon>
        <taxon>Magnoliopsida</taxon>
        <taxon>eudicotyledons</taxon>
        <taxon>Gunneridae</taxon>
        <taxon>Pentapetalae</taxon>
        <taxon>rosids</taxon>
        <taxon>malvids</taxon>
        <taxon>Malvales</taxon>
        <taxon>Dipterocarpaceae</taxon>
        <taxon>Rubroshorea</taxon>
    </lineage>
</organism>
<dbReference type="InterPro" id="IPR036249">
    <property type="entry name" value="Thioredoxin-like_sf"/>
</dbReference>
<evidence type="ECO:0000256" key="5">
    <source>
        <dbReference type="ARBA" id="ARBA00025743"/>
    </source>
</evidence>
<dbReference type="InterPro" id="IPR045074">
    <property type="entry name" value="GST_C_Tau"/>
</dbReference>
<evidence type="ECO:0000259" key="8">
    <source>
        <dbReference type="PROSITE" id="PS50404"/>
    </source>
</evidence>
<keyword evidence="4 7" id="KW-0808">Transferase</keyword>
<dbReference type="PANTHER" id="PTHR11260">
    <property type="entry name" value="GLUTATHIONE S-TRANSFERASE, GST, SUPERFAMILY, GST DOMAIN CONTAINING"/>
    <property type="match status" value="1"/>
</dbReference>
<dbReference type="SFLD" id="SFLDG01152">
    <property type="entry name" value="Main.3:_Omega-_and_Tau-like"/>
    <property type="match status" value="1"/>
</dbReference>
<comment type="subcellular location">
    <subcellularLocation>
        <location evidence="1 7">Cytoplasm</location>
        <location evidence="1 7">Cytosol</location>
    </subcellularLocation>
</comment>
<dbReference type="Gene3D" id="3.40.30.10">
    <property type="entry name" value="Glutaredoxin"/>
    <property type="match status" value="1"/>
</dbReference>
<dbReference type="PROSITE" id="PS50405">
    <property type="entry name" value="GST_CTER"/>
    <property type="match status" value="1"/>
</dbReference>
<dbReference type="Pfam" id="PF02798">
    <property type="entry name" value="GST_N"/>
    <property type="match status" value="1"/>
</dbReference>
<dbReference type="SUPFAM" id="SSF47616">
    <property type="entry name" value="GST C-terminal domain-like"/>
    <property type="match status" value="1"/>
</dbReference>
<keyword evidence="2 7" id="KW-0963">Cytoplasm</keyword>
<comment type="function">
    <text evidence="7">Is involved in the conjugation of reduced glutathione to a wide number of exogenous and endogenous hydrophobic electrophiles.</text>
</comment>
<dbReference type="PROSITE" id="PS50404">
    <property type="entry name" value="GST_NTER"/>
    <property type="match status" value="1"/>
</dbReference>
<evidence type="ECO:0000256" key="1">
    <source>
        <dbReference type="ARBA" id="ARBA00004514"/>
    </source>
</evidence>
<sequence length="243" mass="28226">MEGKESEVVLIGTWASAFCKRVELALKLKGIPYEFVEEDLENKSELLLRNNPVHRKVPVLLHKGKAIPESLVILEYIDEYWTKAPRLLPDDPYQRAKIRFWANYHDEKIAQAITPIIFSEGKEREKVIEDFQQLLKVFEEGIERDFQGKSPFLHGGNLGFLDLVVGTYACNYQAFHDSIAVVFETEKNPQFFSWLMALKDHPRIKETLPPSDKLATKYKELFLPPYSKRIATIRERYLQSPKA</sequence>
<dbReference type="InterPro" id="IPR045073">
    <property type="entry name" value="Omega/Tau-like"/>
</dbReference>
<evidence type="ECO:0000256" key="2">
    <source>
        <dbReference type="ARBA" id="ARBA00022490"/>
    </source>
</evidence>
<dbReference type="CDD" id="cd03058">
    <property type="entry name" value="GST_N_Tau"/>
    <property type="match status" value="1"/>
</dbReference>
<dbReference type="CDD" id="cd03185">
    <property type="entry name" value="GST_C_Tau"/>
    <property type="match status" value="1"/>
</dbReference>
<comment type="catalytic activity">
    <reaction evidence="6 7">
        <text>RX + glutathione = an S-substituted glutathione + a halide anion + H(+)</text>
        <dbReference type="Rhea" id="RHEA:16437"/>
        <dbReference type="ChEBI" id="CHEBI:15378"/>
        <dbReference type="ChEBI" id="CHEBI:16042"/>
        <dbReference type="ChEBI" id="CHEBI:17792"/>
        <dbReference type="ChEBI" id="CHEBI:57925"/>
        <dbReference type="ChEBI" id="CHEBI:90779"/>
        <dbReference type="EC" id="2.5.1.18"/>
    </reaction>
</comment>
<dbReference type="InterPro" id="IPR040079">
    <property type="entry name" value="Glutathione_S-Trfase"/>
</dbReference>
<name>A0AAV5KCP6_9ROSI</name>
<proteinExistence type="inferred from homology"/>
<keyword evidence="11" id="KW-1185">Reference proteome</keyword>
<dbReference type="InterPro" id="IPR036282">
    <property type="entry name" value="Glutathione-S-Trfase_C_sf"/>
</dbReference>
<dbReference type="AlphaFoldDB" id="A0AAV5KCP6"/>
<evidence type="ECO:0000256" key="7">
    <source>
        <dbReference type="RuleBase" id="RU369102"/>
    </source>
</evidence>
<dbReference type="EMBL" id="BPVZ01000060">
    <property type="protein sequence ID" value="GKV22387.1"/>
    <property type="molecule type" value="Genomic_DNA"/>
</dbReference>
<evidence type="ECO:0000259" key="9">
    <source>
        <dbReference type="PROSITE" id="PS50405"/>
    </source>
</evidence>
<reference evidence="10 11" key="1">
    <citation type="journal article" date="2021" name="Commun. Biol.">
        <title>The genome of Shorea leprosula (Dipterocarpaceae) highlights the ecological relevance of drought in aseasonal tropical rainforests.</title>
        <authorList>
            <person name="Ng K.K.S."/>
            <person name="Kobayashi M.J."/>
            <person name="Fawcett J.A."/>
            <person name="Hatakeyama M."/>
            <person name="Paape T."/>
            <person name="Ng C.H."/>
            <person name="Ang C.C."/>
            <person name="Tnah L.H."/>
            <person name="Lee C.T."/>
            <person name="Nishiyama T."/>
            <person name="Sese J."/>
            <person name="O'Brien M.J."/>
            <person name="Copetti D."/>
            <person name="Mohd Noor M.I."/>
            <person name="Ong R.C."/>
            <person name="Putra M."/>
            <person name="Sireger I.Z."/>
            <person name="Indrioko S."/>
            <person name="Kosugi Y."/>
            <person name="Izuno A."/>
            <person name="Isagi Y."/>
            <person name="Lee S.L."/>
            <person name="Shimizu K.K."/>
        </authorList>
    </citation>
    <scope>NUCLEOTIDE SEQUENCE [LARGE SCALE GENOMIC DNA]</scope>
    <source>
        <strain evidence="10">214</strain>
    </source>
</reference>
<gene>
    <name evidence="10" type="ORF">SLEP1_g32266</name>
</gene>
<dbReference type="GO" id="GO:0005829">
    <property type="term" value="C:cytosol"/>
    <property type="evidence" value="ECO:0007669"/>
    <property type="project" value="UniProtKB-SubCell"/>
</dbReference>
<protein>
    <recommendedName>
        <fullName evidence="7">Glutathione S-transferase</fullName>
        <ecNumber evidence="7">2.5.1.18</ecNumber>
    </recommendedName>
</protein>
<dbReference type="EC" id="2.5.1.18" evidence="7"/>
<dbReference type="FunFam" id="3.40.30.10:FF:000014">
    <property type="entry name" value="Tau class glutathione S-transferase"/>
    <property type="match status" value="1"/>
</dbReference>
<evidence type="ECO:0000313" key="10">
    <source>
        <dbReference type="EMBL" id="GKV22387.1"/>
    </source>
</evidence>
<dbReference type="Proteomes" id="UP001054252">
    <property type="component" value="Unassembled WGS sequence"/>
</dbReference>
<feature type="domain" description="GST C-terminal" evidence="9">
    <location>
        <begin position="91"/>
        <end position="218"/>
    </location>
</feature>
<dbReference type="SFLD" id="SFLDS00019">
    <property type="entry name" value="Glutathione_Transferase_(cytos"/>
    <property type="match status" value="1"/>
</dbReference>
<dbReference type="SUPFAM" id="SSF52833">
    <property type="entry name" value="Thioredoxin-like"/>
    <property type="match status" value="1"/>
</dbReference>
<dbReference type="GO" id="GO:0009407">
    <property type="term" value="P:toxin catabolic process"/>
    <property type="evidence" value="ECO:0007669"/>
    <property type="project" value="UniProtKB-ARBA"/>
</dbReference>
<keyword evidence="3" id="KW-0216">Detoxification</keyword>
<comment type="similarity">
    <text evidence="5">Belongs to the GST superfamily. Tau family.</text>
</comment>
<dbReference type="InterPro" id="IPR004045">
    <property type="entry name" value="Glutathione_S-Trfase_N"/>
</dbReference>
<dbReference type="Gene3D" id="1.20.1050.10">
    <property type="match status" value="1"/>
</dbReference>
<evidence type="ECO:0000313" key="11">
    <source>
        <dbReference type="Proteomes" id="UP001054252"/>
    </source>
</evidence>
<dbReference type="PANTHER" id="PTHR11260:SF622">
    <property type="entry name" value="GLUTATHIONE S-TRANSFERASE"/>
    <property type="match status" value="1"/>
</dbReference>
<dbReference type="PROSITE" id="PS51354">
    <property type="entry name" value="GLUTAREDOXIN_2"/>
    <property type="match status" value="1"/>
</dbReference>
<dbReference type="SFLD" id="SFLDG00358">
    <property type="entry name" value="Main_(cytGST)"/>
    <property type="match status" value="1"/>
</dbReference>
<comment type="caution">
    <text evidence="10">The sequence shown here is derived from an EMBL/GenBank/DDBJ whole genome shotgun (WGS) entry which is preliminary data.</text>
</comment>
<evidence type="ECO:0000256" key="6">
    <source>
        <dbReference type="ARBA" id="ARBA00047960"/>
    </source>
</evidence>
<feature type="domain" description="GST N-terminal" evidence="8">
    <location>
        <begin position="6"/>
        <end position="85"/>
    </location>
</feature>
<evidence type="ECO:0000256" key="3">
    <source>
        <dbReference type="ARBA" id="ARBA00022575"/>
    </source>
</evidence>
<evidence type="ECO:0000256" key="4">
    <source>
        <dbReference type="ARBA" id="ARBA00022679"/>
    </source>
</evidence>
<dbReference type="InterPro" id="IPR010987">
    <property type="entry name" value="Glutathione-S-Trfase_C-like"/>
</dbReference>